<gene>
    <name evidence="6" type="primary">xerC</name>
    <name evidence="6" type="ORF">ACFPH6_19630</name>
</gene>
<evidence type="ECO:0000256" key="2">
    <source>
        <dbReference type="ARBA" id="ARBA00023172"/>
    </source>
</evidence>
<dbReference type="InterPro" id="IPR025269">
    <property type="entry name" value="SAM-like_dom"/>
</dbReference>
<keyword evidence="7" id="KW-1185">Reference proteome</keyword>
<dbReference type="InterPro" id="IPR002104">
    <property type="entry name" value="Integrase_catalytic"/>
</dbReference>
<dbReference type="InterPro" id="IPR010998">
    <property type="entry name" value="Integrase_recombinase_N"/>
</dbReference>
<dbReference type="EMBL" id="JBHSFG010000029">
    <property type="protein sequence ID" value="MFC4466712.1"/>
    <property type="molecule type" value="Genomic_DNA"/>
</dbReference>
<dbReference type="PANTHER" id="PTHR30349:SF91">
    <property type="entry name" value="INTA PROTEIN"/>
    <property type="match status" value="1"/>
</dbReference>
<dbReference type="Proteomes" id="UP001596012">
    <property type="component" value="Unassembled WGS sequence"/>
</dbReference>
<dbReference type="Pfam" id="PF00589">
    <property type="entry name" value="Phage_integrase"/>
    <property type="match status" value="1"/>
</dbReference>
<comment type="caution">
    <text evidence="6">The sequence shown here is derived from an EMBL/GenBank/DDBJ whole genome shotgun (WGS) entry which is preliminary data.</text>
</comment>
<feature type="domain" description="Core-binding (CB)" evidence="5">
    <location>
        <begin position="66"/>
        <end position="157"/>
    </location>
</feature>
<evidence type="ECO:0000259" key="5">
    <source>
        <dbReference type="PROSITE" id="PS51900"/>
    </source>
</evidence>
<dbReference type="CDD" id="cd01189">
    <property type="entry name" value="INT_ICEBs1_C_like"/>
    <property type="match status" value="1"/>
</dbReference>
<dbReference type="InterPro" id="IPR013762">
    <property type="entry name" value="Integrase-like_cat_sf"/>
</dbReference>
<evidence type="ECO:0000313" key="7">
    <source>
        <dbReference type="Proteomes" id="UP001596012"/>
    </source>
</evidence>
<reference evidence="7" key="1">
    <citation type="journal article" date="2019" name="Int. J. Syst. Evol. Microbiol.">
        <title>The Global Catalogue of Microorganisms (GCM) 10K type strain sequencing project: providing services to taxonomists for standard genome sequencing and annotation.</title>
        <authorList>
            <consortium name="The Broad Institute Genomics Platform"/>
            <consortium name="The Broad Institute Genome Sequencing Center for Infectious Disease"/>
            <person name="Wu L."/>
            <person name="Ma J."/>
        </authorList>
    </citation>
    <scope>NUCLEOTIDE SEQUENCE [LARGE SCALE GENOMIC DNA]</scope>
    <source>
        <strain evidence="7">DT43</strain>
    </source>
</reference>
<dbReference type="InterPro" id="IPR050090">
    <property type="entry name" value="Tyrosine_recombinase_XerCD"/>
</dbReference>
<accession>A0ABV8YQ69</accession>
<feature type="domain" description="Tyr recombinase" evidence="4">
    <location>
        <begin position="185"/>
        <end position="382"/>
    </location>
</feature>
<dbReference type="InterPro" id="IPR011010">
    <property type="entry name" value="DNA_brk_join_enz"/>
</dbReference>
<keyword evidence="2" id="KW-0233">DNA recombination</keyword>
<sequence length="399" mass="44558">MADPIKKITLQNGTTRYRFVIDVGRDADGKRKQLTVTCDTQKEAKDELARLRHERRTGQLIAPSKMTVSELLDLYLKSKEDDLEESTLVGYRNALCHAYEYLGHIRVQQLTDAHVESMVAWLLVAARRRGGAKGTGLRTTTADGVLGRLRAALRLAVRKQLVARNVAEDVTIPRKARKADRRNNKRPDPWNVVEVKEYVLGIRDERLFAPLLLGLMGLRPAEVAGMRWADIDFETGTLAVANTRTMIGNARVLEKDTKSEAGERTLPIPEPVKLALLSFRVLQEAERATMGGYYIDSGYVFVDLLGQPMSTRQLREQAYLLMAKTGLRQVRLYDARHSCLTFLATNGVPDTILAAWAGHTNASFTKRVYVHPTAADMHEAVARLNELLGVSGVRPDAVM</sequence>
<evidence type="ECO:0000256" key="3">
    <source>
        <dbReference type="PROSITE-ProRule" id="PRU01248"/>
    </source>
</evidence>
<dbReference type="PANTHER" id="PTHR30349">
    <property type="entry name" value="PHAGE INTEGRASE-RELATED"/>
    <property type="match status" value="1"/>
</dbReference>
<evidence type="ECO:0000313" key="6">
    <source>
        <dbReference type="EMBL" id="MFC4466712.1"/>
    </source>
</evidence>
<evidence type="ECO:0000256" key="1">
    <source>
        <dbReference type="ARBA" id="ARBA00023125"/>
    </source>
</evidence>
<dbReference type="PROSITE" id="PS51900">
    <property type="entry name" value="CB"/>
    <property type="match status" value="1"/>
</dbReference>
<name>A0ABV8YQ69_9ACTN</name>
<dbReference type="Gene3D" id="1.10.443.10">
    <property type="entry name" value="Intergrase catalytic core"/>
    <property type="match status" value="1"/>
</dbReference>
<protein>
    <submittedName>
        <fullName evidence="6">Tyrosine recombinase XerC</fullName>
    </submittedName>
</protein>
<dbReference type="InterPro" id="IPR044068">
    <property type="entry name" value="CB"/>
</dbReference>
<dbReference type="SUPFAM" id="SSF56349">
    <property type="entry name" value="DNA breaking-rejoining enzymes"/>
    <property type="match status" value="1"/>
</dbReference>
<organism evidence="6 7">
    <name type="scientific">Streptomyces xiangluensis</name>
    <dbReference type="NCBI Taxonomy" id="2665720"/>
    <lineage>
        <taxon>Bacteria</taxon>
        <taxon>Bacillati</taxon>
        <taxon>Actinomycetota</taxon>
        <taxon>Actinomycetes</taxon>
        <taxon>Kitasatosporales</taxon>
        <taxon>Streptomycetaceae</taxon>
        <taxon>Streptomyces</taxon>
    </lineage>
</organism>
<proteinExistence type="predicted"/>
<dbReference type="RefSeq" id="WP_386343353.1">
    <property type="nucleotide sequence ID" value="NZ_JBHSFG010000029.1"/>
</dbReference>
<dbReference type="Gene3D" id="1.10.150.130">
    <property type="match status" value="1"/>
</dbReference>
<evidence type="ECO:0000259" key="4">
    <source>
        <dbReference type="PROSITE" id="PS51898"/>
    </source>
</evidence>
<keyword evidence="1 3" id="KW-0238">DNA-binding</keyword>
<dbReference type="PROSITE" id="PS51898">
    <property type="entry name" value="TYR_RECOMBINASE"/>
    <property type="match status" value="1"/>
</dbReference>
<dbReference type="Pfam" id="PF13102">
    <property type="entry name" value="Phage_int_SAM_5"/>
    <property type="match status" value="1"/>
</dbReference>